<feature type="signal peptide" evidence="1">
    <location>
        <begin position="1"/>
        <end position="23"/>
    </location>
</feature>
<evidence type="ECO:0000256" key="1">
    <source>
        <dbReference type="SAM" id="SignalP"/>
    </source>
</evidence>
<accession>A0A5N4D458</accession>
<proteinExistence type="predicted"/>
<dbReference type="Proteomes" id="UP000299084">
    <property type="component" value="Unassembled WGS sequence"/>
</dbReference>
<gene>
    <name evidence="2" type="ORF">Cadr_000019303</name>
</gene>
<keyword evidence="3" id="KW-1185">Reference proteome</keyword>
<keyword evidence="1" id="KW-0732">Signal</keyword>
<evidence type="ECO:0000313" key="2">
    <source>
        <dbReference type="EMBL" id="KAB1265806.1"/>
    </source>
</evidence>
<sequence length="73" mass="8089">MKLITVALVCLLLAGMWLQDVNSKSKERRIAAKPEPGYIRYICYIPSAVHWCLGAPPAVKLTTTWAYPLTAAN</sequence>
<reference evidence="2 3" key="1">
    <citation type="journal article" date="2019" name="Mol. Ecol. Resour.">
        <title>Improving Illumina assemblies with Hi-C and long reads: an example with the North African dromedary.</title>
        <authorList>
            <person name="Elbers J.P."/>
            <person name="Rogers M.F."/>
            <person name="Perelman P.L."/>
            <person name="Proskuryakova A.A."/>
            <person name="Serdyukova N.A."/>
            <person name="Johnson W.E."/>
            <person name="Horin P."/>
            <person name="Corander J."/>
            <person name="Murphy D."/>
            <person name="Burger P.A."/>
        </authorList>
    </citation>
    <scope>NUCLEOTIDE SEQUENCE [LARGE SCALE GENOMIC DNA]</scope>
    <source>
        <strain evidence="2">Drom800</strain>
        <tissue evidence="2">Blood</tissue>
    </source>
</reference>
<dbReference type="STRING" id="9838.ENSCDRP00005027285"/>
<name>A0A5N4D458_CAMDR</name>
<feature type="chain" id="PRO_5024314012" evidence="1">
    <location>
        <begin position="24"/>
        <end position="73"/>
    </location>
</feature>
<protein>
    <submittedName>
        <fullName evidence="2">Uncharacterized protein</fullName>
    </submittedName>
</protein>
<evidence type="ECO:0000313" key="3">
    <source>
        <dbReference type="Proteomes" id="UP000299084"/>
    </source>
</evidence>
<dbReference type="EMBL" id="JWIN03000016">
    <property type="protein sequence ID" value="KAB1265806.1"/>
    <property type="molecule type" value="Genomic_DNA"/>
</dbReference>
<organism evidence="2 3">
    <name type="scientific">Camelus dromedarius</name>
    <name type="common">Dromedary</name>
    <name type="synonym">Arabian camel</name>
    <dbReference type="NCBI Taxonomy" id="9838"/>
    <lineage>
        <taxon>Eukaryota</taxon>
        <taxon>Metazoa</taxon>
        <taxon>Chordata</taxon>
        <taxon>Craniata</taxon>
        <taxon>Vertebrata</taxon>
        <taxon>Euteleostomi</taxon>
        <taxon>Mammalia</taxon>
        <taxon>Eutheria</taxon>
        <taxon>Laurasiatheria</taxon>
        <taxon>Artiodactyla</taxon>
        <taxon>Tylopoda</taxon>
        <taxon>Camelidae</taxon>
        <taxon>Camelus</taxon>
    </lineage>
</organism>
<comment type="caution">
    <text evidence="2">The sequence shown here is derived from an EMBL/GenBank/DDBJ whole genome shotgun (WGS) entry which is preliminary data.</text>
</comment>
<dbReference type="AlphaFoldDB" id="A0A5N4D458"/>